<dbReference type="RefSeq" id="WP_165327012.1">
    <property type="nucleotide sequence ID" value="NZ_CP049109.1"/>
</dbReference>
<protein>
    <recommendedName>
        <fullName evidence="4">Circumsporozoite protein</fullName>
    </recommendedName>
</protein>
<evidence type="ECO:0008006" key="4">
    <source>
        <dbReference type="Google" id="ProtNLM"/>
    </source>
</evidence>
<dbReference type="PROSITE" id="PS51257">
    <property type="entry name" value="PROKAR_LIPOPROTEIN"/>
    <property type="match status" value="1"/>
</dbReference>
<accession>A0A6G6Y5L0</accession>
<proteinExistence type="predicted"/>
<evidence type="ECO:0000256" key="1">
    <source>
        <dbReference type="SAM" id="SignalP"/>
    </source>
</evidence>
<feature type="chain" id="PRO_5026252762" description="Circumsporozoite protein" evidence="1">
    <location>
        <begin position="24"/>
        <end position="67"/>
    </location>
</feature>
<evidence type="ECO:0000313" key="2">
    <source>
        <dbReference type="EMBL" id="QIG80008.1"/>
    </source>
</evidence>
<evidence type="ECO:0000313" key="3">
    <source>
        <dbReference type="Proteomes" id="UP000501568"/>
    </source>
</evidence>
<dbReference type="Proteomes" id="UP000501568">
    <property type="component" value="Chromosome"/>
</dbReference>
<reference evidence="2 3" key="1">
    <citation type="submission" date="2020-02" db="EMBL/GenBank/DDBJ databases">
        <authorList>
            <person name="Zheng R.K."/>
            <person name="Sun C.M."/>
        </authorList>
    </citation>
    <scope>NUCLEOTIDE SEQUENCE [LARGE SCALE GENOMIC DNA]</scope>
    <source>
        <strain evidence="3">zrk23</strain>
    </source>
</reference>
<organism evidence="2 3">
    <name type="scientific">Stakelama tenebrarum</name>
    <dbReference type="NCBI Taxonomy" id="2711215"/>
    <lineage>
        <taxon>Bacteria</taxon>
        <taxon>Pseudomonadati</taxon>
        <taxon>Pseudomonadota</taxon>
        <taxon>Alphaproteobacteria</taxon>
        <taxon>Sphingomonadales</taxon>
        <taxon>Sphingomonadaceae</taxon>
        <taxon>Stakelama</taxon>
    </lineage>
</organism>
<dbReference type="EMBL" id="CP049109">
    <property type="protein sequence ID" value="QIG80008.1"/>
    <property type="molecule type" value="Genomic_DNA"/>
</dbReference>
<gene>
    <name evidence="2" type="ORF">G5C33_09610</name>
</gene>
<sequence>MKKVLTVAAAAGLMMLGACQPAAENTTVEDTMNSFDANAEIYTNEANMMDEELGNMTDMNVTDMNAM</sequence>
<feature type="signal peptide" evidence="1">
    <location>
        <begin position="1"/>
        <end position="23"/>
    </location>
</feature>
<name>A0A6G6Y5L0_9SPHN</name>
<keyword evidence="1" id="KW-0732">Signal</keyword>
<keyword evidence="3" id="KW-1185">Reference proteome</keyword>
<dbReference type="KEGG" id="spzr:G5C33_09610"/>
<dbReference type="AlphaFoldDB" id="A0A6G6Y5L0"/>